<dbReference type="Proteomes" id="UP000070544">
    <property type="component" value="Unassembled WGS sequence"/>
</dbReference>
<feature type="compositionally biased region" description="Polar residues" evidence="1">
    <location>
        <begin position="202"/>
        <end position="227"/>
    </location>
</feature>
<feature type="compositionally biased region" description="Low complexity" evidence="1">
    <location>
        <begin position="265"/>
        <end position="283"/>
    </location>
</feature>
<dbReference type="EMBL" id="KQ965800">
    <property type="protein sequence ID" value="KXS11527.1"/>
    <property type="molecule type" value="Genomic_DNA"/>
</dbReference>
<feature type="region of interest" description="Disordered" evidence="1">
    <location>
        <begin position="164"/>
        <end position="283"/>
    </location>
</feature>
<name>A0A139A3X7_GONPJ</name>
<reference evidence="2 3" key="1">
    <citation type="journal article" date="2015" name="Genome Biol. Evol.">
        <title>Phylogenomic analyses indicate that early fungi evolved digesting cell walls of algal ancestors of land plants.</title>
        <authorList>
            <person name="Chang Y."/>
            <person name="Wang S."/>
            <person name="Sekimoto S."/>
            <person name="Aerts A.L."/>
            <person name="Choi C."/>
            <person name="Clum A."/>
            <person name="LaButti K.M."/>
            <person name="Lindquist E.A."/>
            <person name="Yee Ngan C."/>
            <person name="Ohm R.A."/>
            <person name="Salamov A.A."/>
            <person name="Grigoriev I.V."/>
            <person name="Spatafora J.W."/>
            <person name="Berbee M.L."/>
        </authorList>
    </citation>
    <scope>NUCLEOTIDE SEQUENCE [LARGE SCALE GENOMIC DNA]</scope>
    <source>
        <strain evidence="2 3">JEL478</strain>
    </source>
</reference>
<organism evidence="2 3">
    <name type="scientific">Gonapodya prolifera (strain JEL478)</name>
    <name type="common">Monoblepharis prolifera</name>
    <dbReference type="NCBI Taxonomy" id="1344416"/>
    <lineage>
        <taxon>Eukaryota</taxon>
        <taxon>Fungi</taxon>
        <taxon>Fungi incertae sedis</taxon>
        <taxon>Chytridiomycota</taxon>
        <taxon>Chytridiomycota incertae sedis</taxon>
        <taxon>Monoblepharidomycetes</taxon>
        <taxon>Monoblepharidales</taxon>
        <taxon>Gonapodyaceae</taxon>
        <taxon>Gonapodya</taxon>
    </lineage>
</organism>
<evidence type="ECO:0000256" key="1">
    <source>
        <dbReference type="SAM" id="MobiDB-lite"/>
    </source>
</evidence>
<protein>
    <submittedName>
        <fullName evidence="2">Uncharacterized protein</fullName>
    </submittedName>
</protein>
<accession>A0A139A3X7</accession>
<dbReference type="AlphaFoldDB" id="A0A139A3X7"/>
<gene>
    <name evidence="2" type="ORF">M427DRAFT_158105</name>
</gene>
<feature type="compositionally biased region" description="Polar residues" evidence="1">
    <location>
        <begin position="164"/>
        <end position="183"/>
    </location>
</feature>
<evidence type="ECO:0000313" key="3">
    <source>
        <dbReference type="Proteomes" id="UP000070544"/>
    </source>
</evidence>
<proteinExistence type="predicted"/>
<evidence type="ECO:0000313" key="2">
    <source>
        <dbReference type="EMBL" id="KXS11527.1"/>
    </source>
</evidence>
<sequence length="462" mass="50244">MSSAYPFSDELRLIAENMDNDQVREALALTTGAARSATIAKLNAFKGELETCLVDCASNLKALISRSVQDIPKVGLADPVTVQRAFTDVQHWLKLVSSTLDHTESTLQKARQELDGSSNPPSADPIFISATSISAISNTASPGNNLAPGLISTHETLRYNSAKRNGETSTPAIVFSSSTSQLATPDRRADGSPITTDAFVTPSASSRHQVATKTLQQLFEPNGSPSNLYDHPALAPSPSLHRSGDLFRTTASSFDAGPRATSAGASTKSPTSNTSAAASSSSTVVVPVVERSGPLQPIMLTSNKRKCTAQLRSIHVAEVVCEGLQGKLGDTFGLNSKHTDKEIEAFYNVATYFWQESHKDTIDRIYEYEMKKNDNSVSSWQIDPAKVSDLWELFVEHGIVDEVRNEIRNQVGMFSTASSAQRKKMLDQSRIRDKESHVLYWCPKTDPRSDKNKRTRVAVSGH</sequence>
<keyword evidence="3" id="KW-1185">Reference proteome</keyword>